<accession>A0A564G496</accession>
<organism evidence="7 8">
    <name type="scientific">Methylobacterium dankookense</name>
    <dbReference type="NCBI Taxonomy" id="560405"/>
    <lineage>
        <taxon>Bacteria</taxon>
        <taxon>Pseudomonadati</taxon>
        <taxon>Pseudomonadota</taxon>
        <taxon>Alphaproteobacteria</taxon>
        <taxon>Hyphomicrobiales</taxon>
        <taxon>Methylobacteriaceae</taxon>
        <taxon>Methylobacterium</taxon>
    </lineage>
</organism>
<keyword evidence="2" id="KW-0229">DNA integration</keyword>
<evidence type="ECO:0000256" key="4">
    <source>
        <dbReference type="ARBA" id="ARBA00023172"/>
    </source>
</evidence>
<keyword evidence="4" id="KW-0233">DNA recombination</keyword>
<keyword evidence="9" id="KW-1185">Reference proteome</keyword>
<reference evidence="6" key="2">
    <citation type="journal article" date="2021" name="Front. Microbiol.">
        <title>Comprehensive Comparative Genomics and Phenotyping of Methylobacterium Species.</title>
        <authorList>
            <person name="Alessa O."/>
            <person name="Ogura Y."/>
            <person name="Fujitani Y."/>
            <person name="Takami H."/>
            <person name="Hayashi T."/>
            <person name="Sahin N."/>
            <person name="Tani A."/>
        </authorList>
    </citation>
    <scope>NUCLEOTIDE SEQUENCE</scope>
    <source>
        <strain evidence="6">DSM 22415</strain>
    </source>
</reference>
<dbReference type="SUPFAM" id="SSF56349">
    <property type="entry name" value="DNA breaking-rejoining enzymes"/>
    <property type="match status" value="1"/>
</dbReference>
<sequence length="467" mass="52503">MPRPSSSDTRYLEQNHGKWRVTVAVPRDLQKKLGTRLKRQLQTDSLAIANQLKWQVVSELKAEIEHARRGPDGASIRSESLTREALAMAAQRARAQTFEEVDNLDFAVRERGEDIRGRPVAVEQLPGHDAEPIYDAERVAAAAQFEALAKGEATPVTLHHRQFIEQAGNKSRTQGDDERAIRFLTAWCEANRVSPTLEAISRREAVRFMDDLPTLTQAPLSPVTLKKYLNRLSRYWQWLELRGLVPVDVWARLQLPKPKAKPQEERSFTDEEVGKLLSGDAPQRMHDLMRIGALTGARLDAIVDLKVKDCAAGLFTFKPQKKESKERAVPIHPALSEIVARRIKGKALEDDVFPEWPAPKKAGSQRERSFKASNQFTDYRRSVGVDHVVPGQRRSLVNFHSFRRWFITKAEQADQPESIIAAVVGHKRKGMTLGRYSAGPLVAQARRCVEAVRLPEAGPSYSGEISA</sequence>
<evidence type="ECO:0000313" key="8">
    <source>
        <dbReference type="Proteomes" id="UP000401717"/>
    </source>
</evidence>
<dbReference type="GO" id="GO:0003677">
    <property type="term" value="F:DNA binding"/>
    <property type="evidence" value="ECO:0007669"/>
    <property type="project" value="UniProtKB-KW"/>
</dbReference>
<dbReference type="PROSITE" id="PS51898">
    <property type="entry name" value="TYR_RECOMBINASE"/>
    <property type="match status" value="1"/>
</dbReference>
<dbReference type="Proteomes" id="UP000401717">
    <property type="component" value="Unassembled WGS sequence"/>
</dbReference>
<keyword evidence="3" id="KW-0238">DNA-binding</keyword>
<reference evidence="7 8" key="1">
    <citation type="submission" date="2019-06" db="EMBL/GenBank/DDBJ databases">
        <authorList>
            <person name="Rodrigo-Torres L."/>
            <person name="Arahal R. D."/>
            <person name="Lucena T."/>
        </authorList>
    </citation>
    <scope>NUCLEOTIDE SEQUENCE [LARGE SCALE GENOMIC DNA]</scope>
    <source>
        <strain evidence="7 8">SW08-7</strain>
    </source>
</reference>
<evidence type="ECO:0000313" key="9">
    <source>
        <dbReference type="Proteomes" id="UP001055303"/>
    </source>
</evidence>
<dbReference type="EMBL" id="BPQI01000234">
    <property type="protein sequence ID" value="GJD59635.1"/>
    <property type="molecule type" value="Genomic_DNA"/>
</dbReference>
<dbReference type="Gene3D" id="1.10.150.130">
    <property type="match status" value="1"/>
</dbReference>
<dbReference type="PANTHER" id="PTHR30349:SF64">
    <property type="entry name" value="PROPHAGE INTEGRASE INTD-RELATED"/>
    <property type="match status" value="1"/>
</dbReference>
<dbReference type="Proteomes" id="UP001055303">
    <property type="component" value="Unassembled WGS sequence"/>
</dbReference>
<dbReference type="InterPro" id="IPR013762">
    <property type="entry name" value="Integrase-like_cat_sf"/>
</dbReference>
<dbReference type="RefSeq" id="WP_144767448.1">
    <property type="nucleotide sequence ID" value="NZ_BPQI01000234.1"/>
</dbReference>
<dbReference type="GO" id="GO:0015074">
    <property type="term" value="P:DNA integration"/>
    <property type="evidence" value="ECO:0007669"/>
    <property type="project" value="UniProtKB-KW"/>
</dbReference>
<dbReference type="AlphaFoldDB" id="A0A564G496"/>
<evidence type="ECO:0000313" key="7">
    <source>
        <dbReference type="EMBL" id="VUF15127.1"/>
    </source>
</evidence>
<reference evidence="6" key="3">
    <citation type="submission" date="2021-08" db="EMBL/GenBank/DDBJ databases">
        <authorList>
            <person name="Tani A."/>
            <person name="Ola A."/>
            <person name="Ogura Y."/>
            <person name="Katsura K."/>
            <person name="Hayashi T."/>
        </authorList>
    </citation>
    <scope>NUCLEOTIDE SEQUENCE</scope>
    <source>
        <strain evidence="6">DSM 22415</strain>
    </source>
</reference>
<dbReference type="OrthoDB" id="7222937at2"/>
<dbReference type="PANTHER" id="PTHR30349">
    <property type="entry name" value="PHAGE INTEGRASE-RELATED"/>
    <property type="match status" value="1"/>
</dbReference>
<evidence type="ECO:0000256" key="3">
    <source>
        <dbReference type="ARBA" id="ARBA00023125"/>
    </source>
</evidence>
<evidence type="ECO:0000256" key="1">
    <source>
        <dbReference type="ARBA" id="ARBA00008857"/>
    </source>
</evidence>
<evidence type="ECO:0000256" key="2">
    <source>
        <dbReference type="ARBA" id="ARBA00022908"/>
    </source>
</evidence>
<comment type="similarity">
    <text evidence="1">Belongs to the 'phage' integrase family.</text>
</comment>
<name>A0A564G496_9HYPH</name>
<dbReference type="InterPro" id="IPR010998">
    <property type="entry name" value="Integrase_recombinase_N"/>
</dbReference>
<dbReference type="InterPro" id="IPR046668">
    <property type="entry name" value="DUF6538"/>
</dbReference>
<feature type="domain" description="Tyr recombinase" evidence="5">
    <location>
        <begin position="263"/>
        <end position="450"/>
    </location>
</feature>
<dbReference type="Pfam" id="PF20172">
    <property type="entry name" value="DUF6538"/>
    <property type="match status" value="1"/>
</dbReference>
<dbReference type="InterPro" id="IPR011010">
    <property type="entry name" value="DNA_brk_join_enz"/>
</dbReference>
<dbReference type="GO" id="GO:0006310">
    <property type="term" value="P:DNA recombination"/>
    <property type="evidence" value="ECO:0007669"/>
    <property type="project" value="UniProtKB-KW"/>
</dbReference>
<dbReference type="Gene3D" id="1.10.443.10">
    <property type="entry name" value="Intergrase catalytic core"/>
    <property type="match status" value="1"/>
</dbReference>
<proteinExistence type="inferred from homology"/>
<evidence type="ECO:0000313" key="6">
    <source>
        <dbReference type="EMBL" id="GJD59635.1"/>
    </source>
</evidence>
<gene>
    <name evidence="7" type="primary">xerC_5</name>
    <name evidence="6" type="synonym">xerC_8</name>
    <name evidence="6" type="ORF">IFDJLNFL_5564</name>
    <name evidence="7" type="ORF">MTDSW087_04860</name>
</gene>
<dbReference type="Pfam" id="PF00589">
    <property type="entry name" value="Phage_integrase"/>
    <property type="match status" value="1"/>
</dbReference>
<evidence type="ECO:0000259" key="5">
    <source>
        <dbReference type="PROSITE" id="PS51898"/>
    </source>
</evidence>
<dbReference type="InterPro" id="IPR002104">
    <property type="entry name" value="Integrase_catalytic"/>
</dbReference>
<protein>
    <submittedName>
        <fullName evidence="7">Tyrosine recombinase XerC</fullName>
    </submittedName>
</protein>
<dbReference type="InterPro" id="IPR050090">
    <property type="entry name" value="Tyrosine_recombinase_XerCD"/>
</dbReference>
<dbReference type="EMBL" id="CABFVH010000047">
    <property type="protein sequence ID" value="VUF15127.1"/>
    <property type="molecule type" value="Genomic_DNA"/>
</dbReference>